<feature type="domain" description="GYF" evidence="3">
    <location>
        <begin position="319"/>
        <end position="368"/>
    </location>
</feature>
<dbReference type="Gene3D" id="3.30.479.30">
    <property type="entry name" value="Band 7 domain"/>
    <property type="match status" value="1"/>
</dbReference>
<organism evidence="4 5">
    <name type="scientific">Candidatus Venteria ishoeyi</name>
    <dbReference type="NCBI Taxonomy" id="1899563"/>
    <lineage>
        <taxon>Bacteria</taxon>
        <taxon>Pseudomonadati</taxon>
        <taxon>Pseudomonadota</taxon>
        <taxon>Gammaproteobacteria</taxon>
        <taxon>Thiotrichales</taxon>
        <taxon>Thiotrichaceae</taxon>
        <taxon>Venteria</taxon>
    </lineage>
</organism>
<dbReference type="InterPro" id="IPR025640">
    <property type="entry name" value="GYF_2"/>
</dbReference>
<dbReference type="PANTHER" id="PTHR37826">
    <property type="entry name" value="FLOTILLIN BAND_7_5 DOMAIN PROTEIN"/>
    <property type="match status" value="1"/>
</dbReference>
<protein>
    <submittedName>
        <fullName evidence="4">SPFH domain / Band 7 family protein</fullName>
    </submittedName>
</protein>
<dbReference type="Proteomes" id="UP000236724">
    <property type="component" value="Unassembled WGS sequence"/>
</dbReference>
<dbReference type="InterPro" id="IPR033880">
    <property type="entry name" value="SPFH_YdjI"/>
</dbReference>
<keyword evidence="5" id="KW-1185">Reference proteome</keyword>
<evidence type="ECO:0000256" key="1">
    <source>
        <dbReference type="SAM" id="MobiDB-lite"/>
    </source>
</evidence>
<dbReference type="PANTHER" id="PTHR37826:SF2">
    <property type="entry name" value="ZINC-RIBBON DOMAIN-CONTAINING PROTEIN"/>
    <property type="match status" value="1"/>
</dbReference>
<dbReference type="OrthoDB" id="9764015at2"/>
<gene>
    <name evidence="4" type="ORF">MBHS_02466</name>
</gene>
<dbReference type="Pfam" id="PF13421">
    <property type="entry name" value="Band_7_1"/>
    <property type="match status" value="1"/>
</dbReference>
<dbReference type="CDD" id="cd03408">
    <property type="entry name" value="SPFH_like_u1"/>
    <property type="match status" value="1"/>
</dbReference>
<reference evidence="4 5" key="1">
    <citation type="submission" date="2016-10" db="EMBL/GenBank/DDBJ databases">
        <authorList>
            <person name="de Groot N.N."/>
        </authorList>
    </citation>
    <scope>NUCLEOTIDE SEQUENCE [LARGE SCALE GENOMIC DNA]</scope>
    <source>
        <strain evidence="4">MBHS1</strain>
    </source>
</reference>
<feature type="domain" description="SPFH" evidence="2">
    <location>
        <begin position="26"/>
        <end position="247"/>
    </location>
</feature>
<feature type="region of interest" description="Disordered" evidence="1">
    <location>
        <begin position="292"/>
        <end position="318"/>
    </location>
</feature>
<name>A0A1H6F906_9GAMM</name>
<dbReference type="AlphaFoldDB" id="A0A1H6F906"/>
<dbReference type="RefSeq" id="WP_103920359.1">
    <property type="nucleotide sequence ID" value="NZ_FMSV02000501.1"/>
</dbReference>
<evidence type="ECO:0000313" key="4">
    <source>
        <dbReference type="EMBL" id="SEH06602.1"/>
    </source>
</evidence>
<sequence length="384" mass="42123">MGLWDFVKSELIDIIEWLDDSNDTLVYRFERHDNEIKNGAKLIVREGQVAVFVNEGEAAERVDMKTFEPADVFTPGTYTLETANLPLLSTLKGWKYGFDSPFKAEVYFFNTTRFTDQKWGTPNPIMLRDPEFGPVRLRAFGAYSLKIKHAPTLLRELVGTSAHFSVQDISDQLRNIIITRFTDVLGESKIPVLDLAANYDELGQFIAERMGGEFEEYGLELTKLLISNISLPPAVEEALDKRTQMGVLGDLGKYSQFQAAEAMGKAAETPGGMASEGMAMGAAMAMANQMSQNFQQPQQQAQAAPAAAAPPPPPPQAAYHLAVNGQTLGPYDMNALRQQVSSGTLKRETLVWKQGMSGWTAASEVAELSGLFGAMPPPPPPPMP</sequence>
<dbReference type="EMBL" id="FMSV02000501">
    <property type="protein sequence ID" value="SEH06602.1"/>
    <property type="molecule type" value="Genomic_DNA"/>
</dbReference>
<dbReference type="InterPro" id="IPR036013">
    <property type="entry name" value="Band_7/SPFH_dom_sf"/>
</dbReference>
<accession>A0A1H6F906</accession>
<dbReference type="Pfam" id="PF14237">
    <property type="entry name" value="GYF_2"/>
    <property type="match status" value="1"/>
</dbReference>
<evidence type="ECO:0000259" key="3">
    <source>
        <dbReference type="Pfam" id="PF14237"/>
    </source>
</evidence>
<dbReference type="SUPFAM" id="SSF117892">
    <property type="entry name" value="Band 7/SPFH domain"/>
    <property type="match status" value="1"/>
</dbReference>
<proteinExistence type="predicted"/>
<evidence type="ECO:0000313" key="5">
    <source>
        <dbReference type="Proteomes" id="UP000236724"/>
    </source>
</evidence>
<feature type="compositionally biased region" description="Low complexity" evidence="1">
    <location>
        <begin position="292"/>
        <end position="307"/>
    </location>
</feature>
<evidence type="ECO:0000259" key="2">
    <source>
        <dbReference type="Pfam" id="PF13421"/>
    </source>
</evidence>